<name>A0ABS9U9L8_9BACL</name>
<dbReference type="Proteomes" id="UP001316087">
    <property type="component" value="Unassembled WGS sequence"/>
</dbReference>
<dbReference type="Pfam" id="PF14296">
    <property type="entry name" value="O-ag_pol_Wzy"/>
    <property type="match status" value="1"/>
</dbReference>
<feature type="transmembrane region" description="Helical" evidence="1">
    <location>
        <begin position="20"/>
        <end position="40"/>
    </location>
</feature>
<gene>
    <name evidence="2" type="ORF">LZ480_03905</name>
</gene>
<keyword evidence="1" id="KW-0472">Membrane</keyword>
<dbReference type="InterPro" id="IPR029468">
    <property type="entry name" value="O-ag_pol_Wzy"/>
</dbReference>
<feature type="transmembrane region" description="Helical" evidence="1">
    <location>
        <begin position="161"/>
        <end position="181"/>
    </location>
</feature>
<reference evidence="2 3" key="1">
    <citation type="submission" date="2022-03" db="EMBL/GenBank/DDBJ databases">
        <authorList>
            <person name="Jo J.-H."/>
            <person name="Im W.-T."/>
        </authorList>
    </citation>
    <scope>NUCLEOTIDE SEQUENCE [LARGE SCALE GENOMIC DNA]</scope>
    <source>
        <strain evidence="2 3">MA9</strain>
    </source>
</reference>
<dbReference type="EMBL" id="JAKZFC010000001">
    <property type="protein sequence ID" value="MCH7321026.1"/>
    <property type="molecule type" value="Genomic_DNA"/>
</dbReference>
<feature type="transmembrane region" description="Helical" evidence="1">
    <location>
        <begin position="356"/>
        <end position="380"/>
    </location>
</feature>
<proteinExistence type="predicted"/>
<dbReference type="RefSeq" id="WP_241368070.1">
    <property type="nucleotide sequence ID" value="NZ_JAKZFC010000001.1"/>
</dbReference>
<feature type="transmembrane region" description="Helical" evidence="1">
    <location>
        <begin position="435"/>
        <end position="453"/>
    </location>
</feature>
<comment type="caution">
    <text evidence="2">The sequence shown here is derived from an EMBL/GenBank/DDBJ whole genome shotgun (WGS) entry which is preliminary data.</text>
</comment>
<feature type="transmembrane region" description="Helical" evidence="1">
    <location>
        <begin position="459"/>
        <end position="477"/>
    </location>
</feature>
<protein>
    <submittedName>
        <fullName evidence="2">O-antigen polysaccharide polymerase Wzy family protein</fullName>
    </submittedName>
</protein>
<feature type="transmembrane region" description="Helical" evidence="1">
    <location>
        <begin position="79"/>
        <end position="100"/>
    </location>
</feature>
<organism evidence="2 3">
    <name type="scientific">Solibacillus palustris</name>
    <dbReference type="NCBI Taxonomy" id="2908203"/>
    <lineage>
        <taxon>Bacteria</taxon>
        <taxon>Bacillati</taxon>
        <taxon>Bacillota</taxon>
        <taxon>Bacilli</taxon>
        <taxon>Bacillales</taxon>
        <taxon>Caryophanaceae</taxon>
        <taxon>Solibacillus</taxon>
    </lineage>
</organism>
<accession>A0ABS9U9L8</accession>
<feature type="transmembrane region" description="Helical" evidence="1">
    <location>
        <begin position="281"/>
        <end position="301"/>
    </location>
</feature>
<feature type="transmembrane region" description="Helical" evidence="1">
    <location>
        <begin position="201"/>
        <end position="222"/>
    </location>
</feature>
<keyword evidence="3" id="KW-1185">Reference proteome</keyword>
<sequence length="483" mass="55734">MGEILINNTILPKRKNIENLMAVVNALTINSALIGCAIFIKDYPFQKWVFLFSILSVIQLVINIVTIRKLEGKLFSLNILFVIFSFITHLGLVVIYGFNINVDLPWNPFITISTKMFKDASFFSLCSHLFLIIGMSFILMNSKTKNLVSTKPLEDENNQLFLTRNVGAILFLLGLFPMLYIDINKIILYVNGNYLDTFQLNIPSFFYIIASFSNIGVIMLLIGNKSDKRKVLLLLGLATIYKGALMFTGGRGEPILYLLTLYFVYFNFLRIDKIKSYKIPFYLLLIYMVGFLTTFISQTRMMSINDVSTFMEVFKSTFIDFSPFSVIAEFGITIITLGISIEFFSFNNDFQYGLNYFLSLLNMFPNVGGILDFTIPKTIYVYNYPAHLRSFLGGSYLGEAFYSFGYFGMVFIAFIGMSISYISLKLQELFLKQRYIQLSILLILFPNLLWWTRAYFVDMVREFTWVSLCTVILTILFKRNNYK</sequence>
<evidence type="ECO:0000256" key="1">
    <source>
        <dbReference type="SAM" id="Phobius"/>
    </source>
</evidence>
<feature type="transmembrane region" description="Helical" evidence="1">
    <location>
        <begin position="231"/>
        <end position="248"/>
    </location>
</feature>
<feature type="transmembrane region" description="Helical" evidence="1">
    <location>
        <begin position="254"/>
        <end position="269"/>
    </location>
</feature>
<feature type="transmembrane region" description="Helical" evidence="1">
    <location>
        <begin position="400"/>
        <end position="423"/>
    </location>
</feature>
<feature type="transmembrane region" description="Helical" evidence="1">
    <location>
        <begin position="46"/>
        <end position="67"/>
    </location>
</feature>
<evidence type="ECO:0000313" key="3">
    <source>
        <dbReference type="Proteomes" id="UP001316087"/>
    </source>
</evidence>
<evidence type="ECO:0000313" key="2">
    <source>
        <dbReference type="EMBL" id="MCH7321026.1"/>
    </source>
</evidence>
<keyword evidence="1" id="KW-0812">Transmembrane</keyword>
<feature type="transmembrane region" description="Helical" evidence="1">
    <location>
        <begin position="321"/>
        <end position="344"/>
    </location>
</feature>
<feature type="transmembrane region" description="Helical" evidence="1">
    <location>
        <begin position="120"/>
        <end position="140"/>
    </location>
</feature>
<keyword evidence="1" id="KW-1133">Transmembrane helix</keyword>